<reference evidence="2 3" key="1">
    <citation type="submission" date="2023-11" db="EMBL/GenBank/DDBJ databases">
        <title>MicrobeMod: A computational toolkit for identifying prokaryotic methylation and restriction-modification with nanopore sequencing.</title>
        <authorList>
            <person name="Crits-Christoph A."/>
            <person name="Kang S.C."/>
            <person name="Lee H."/>
            <person name="Ostrov N."/>
        </authorList>
    </citation>
    <scope>NUCLEOTIDE SEQUENCE [LARGE SCALE GENOMIC DNA]</scope>
    <source>
        <strain evidence="2 3">ATCC 14820</strain>
    </source>
</reference>
<dbReference type="EMBL" id="JAWXXV010000001">
    <property type="protein sequence ID" value="MDX5985345.1"/>
    <property type="molecule type" value="Genomic_DNA"/>
</dbReference>
<feature type="transmembrane region" description="Helical" evidence="1">
    <location>
        <begin position="100"/>
        <end position="119"/>
    </location>
</feature>
<feature type="transmembrane region" description="Helical" evidence="1">
    <location>
        <begin position="74"/>
        <end position="93"/>
    </location>
</feature>
<name>A0ABU4PNX9_9SPHN</name>
<gene>
    <name evidence="2" type="ORF">SIL82_13895</name>
</gene>
<sequence>MTTQPPRIWTVAGVTLLLLVGSLALFWPGIAMYDSVGQFAQALTGAYEDWHPPAMARMWNALHAAIGGTSEPMFALQMALYWAGFGLIAAALARLGRRRAAAALLTIGALPLFLGWQAAVLKDTQMLGAVLAASGGIAWWRLKGARVPVWALIIVAALLAYATLVRANAVFATVPLAVMLFGTGRWWTQLALGLAGVAAVLMVAPLLNHGPLGAVSSGVERTEALYDLAGIAARAPDAAVGFTPLEARALVAGHCVKPYFWDPLGEETRCAPIVARLQRLPAGDLYRMLVAAIVRNPLAYAAHRLAHFNSTERWLVPAGWPGAAPPARSEPNSLGLGNPGAAARGWQVAAKWMAETPLGWPFAWLTVAIVGLAAAVPRASAPPRDLALALLVSAITLELSFGVLSIASDLRYHLWPMVATTLATVLLWGDWRQSKRAVRIGGLALAVVLLAGTVARLTLPTPPTSYRDLLR</sequence>
<keyword evidence="1" id="KW-0472">Membrane</keyword>
<feature type="transmembrane region" description="Helical" evidence="1">
    <location>
        <begin position="7"/>
        <end position="27"/>
    </location>
</feature>
<organism evidence="2 3">
    <name type="scientific">Sphingomonas echinoides</name>
    <dbReference type="NCBI Taxonomy" id="59803"/>
    <lineage>
        <taxon>Bacteria</taxon>
        <taxon>Pseudomonadati</taxon>
        <taxon>Pseudomonadota</taxon>
        <taxon>Alphaproteobacteria</taxon>
        <taxon>Sphingomonadales</taxon>
        <taxon>Sphingomonadaceae</taxon>
        <taxon>Sphingomonas</taxon>
    </lineage>
</organism>
<keyword evidence="1" id="KW-0812">Transmembrane</keyword>
<comment type="caution">
    <text evidence="2">The sequence shown here is derived from an EMBL/GenBank/DDBJ whole genome shotgun (WGS) entry which is preliminary data.</text>
</comment>
<feature type="transmembrane region" description="Helical" evidence="1">
    <location>
        <begin position="125"/>
        <end position="142"/>
    </location>
</feature>
<dbReference type="RefSeq" id="WP_010408332.1">
    <property type="nucleotide sequence ID" value="NZ_JAWXXV010000001.1"/>
</dbReference>
<dbReference type="Proteomes" id="UP001279660">
    <property type="component" value="Unassembled WGS sequence"/>
</dbReference>
<feature type="transmembrane region" description="Helical" evidence="1">
    <location>
        <begin position="388"/>
        <end position="406"/>
    </location>
</feature>
<keyword evidence="3" id="KW-1185">Reference proteome</keyword>
<evidence type="ECO:0000313" key="2">
    <source>
        <dbReference type="EMBL" id="MDX5985345.1"/>
    </source>
</evidence>
<evidence type="ECO:0000256" key="1">
    <source>
        <dbReference type="SAM" id="Phobius"/>
    </source>
</evidence>
<accession>A0ABU4PNX9</accession>
<feature type="transmembrane region" description="Helical" evidence="1">
    <location>
        <begin position="149"/>
        <end position="174"/>
    </location>
</feature>
<keyword evidence="1" id="KW-1133">Transmembrane helix</keyword>
<feature type="transmembrane region" description="Helical" evidence="1">
    <location>
        <begin position="358"/>
        <end position="376"/>
    </location>
</feature>
<feature type="transmembrane region" description="Helical" evidence="1">
    <location>
        <begin position="440"/>
        <end position="459"/>
    </location>
</feature>
<evidence type="ECO:0008006" key="4">
    <source>
        <dbReference type="Google" id="ProtNLM"/>
    </source>
</evidence>
<evidence type="ECO:0000313" key="3">
    <source>
        <dbReference type="Proteomes" id="UP001279660"/>
    </source>
</evidence>
<protein>
    <recommendedName>
        <fullName evidence="4">Glycosyltransferase RgtA/B/C/D-like domain-containing protein</fullName>
    </recommendedName>
</protein>
<feature type="transmembrane region" description="Helical" evidence="1">
    <location>
        <begin position="186"/>
        <end position="207"/>
    </location>
</feature>
<proteinExistence type="predicted"/>